<comment type="caution">
    <text evidence="2">The sequence shown here is derived from an EMBL/GenBank/DDBJ whole genome shotgun (WGS) entry which is preliminary data.</text>
</comment>
<dbReference type="Pfam" id="PF03988">
    <property type="entry name" value="DUF347"/>
    <property type="match status" value="1"/>
</dbReference>
<dbReference type="AlphaFoldDB" id="A0A2V4TQH1"/>
<sequence length="248" mass="25940">MQLKVIPQPGLRYWLAMATASMCGANLGDIIPDVLNMKAAAGLSMLAMMFALLLVVERAVSGGFELFYWIAILIVRAAATNIADYAIDVARLTYTGTAVVLTLILIAAVALDRDREKSAAGSFLPSADGLYWFTMLMAGSLGTVIADGLGHAFGPVQTGVPISASMATLGVLAVMAARSRLGSAGIASYWIAVVAIRWWGTNVGDICAYFLSLPASTATTAAGLTVLLLVLRTRPARRNASASSLPRA</sequence>
<dbReference type="EMBL" id="QJSQ01000019">
    <property type="protein sequence ID" value="PYE19699.1"/>
    <property type="molecule type" value="Genomic_DNA"/>
</dbReference>
<feature type="transmembrane region" description="Helical" evidence="1">
    <location>
        <begin position="181"/>
        <end position="200"/>
    </location>
</feature>
<reference evidence="2 3" key="1">
    <citation type="submission" date="2018-06" db="EMBL/GenBank/DDBJ databases">
        <title>Genomic Encyclopedia of Type Strains, Phase IV (KMG-V): Genome sequencing to study the core and pangenomes of soil and plant-associated prokaryotes.</title>
        <authorList>
            <person name="Whitman W."/>
        </authorList>
    </citation>
    <scope>NUCLEOTIDE SEQUENCE [LARGE SCALE GENOMIC DNA]</scope>
    <source>
        <strain evidence="2 3">SRCL-318</strain>
    </source>
</reference>
<feature type="transmembrane region" description="Helical" evidence="1">
    <location>
        <begin position="37"/>
        <end position="55"/>
    </location>
</feature>
<keyword evidence="1" id="KW-0472">Membrane</keyword>
<dbReference type="Proteomes" id="UP000247772">
    <property type="component" value="Unassembled WGS sequence"/>
</dbReference>
<dbReference type="RefSeq" id="WP_133791823.1">
    <property type="nucleotide sequence ID" value="NZ_QJSQ01000019.1"/>
</dbReference>
<feature type="transmembrane region" description="Helical" evidence="1">
    <location>
        <begin position="93"/>
        <end position="111"/>
    </location>
</feature>
<feature type="transmembrane region" description="Helical" evidence="1">
    <location>
        <begin position="206"/>
        <end position="231"/>
    </location>
</feature>
<evidence type="ECO:0000313" key="3">
    <source>
        <dbReference type="Proteomes" id="UP000247772"/>
    </source>
</evidence>
<gene>
    <name evidence="2" type="ORF">C7410_119141</name>
</gene>
<keyword evidence="1" id="KW-1133">Transmembrane helix</keyword>
<dbReference type="OrthoDB" id="9128482at2"/>
<evidence type="ECO:0000313" key="2">
    <source>
        <dbReference type="EMBL" id="PYE19699.1"/>
    </source>
</evidence>
<protein>
    <submittedName>
        <fullName evidence="2">Putative membrane-anchored protein</fullName>
    </submittedName>
</protein>
<feature type="transmembrane region" description="Helical" evidence="1">
    <location>
        <begin position="123"/>
        <end position="146"/>
    </location>
</feature>
<accession>A0A2V4TQH1</accession>
<organism evidence="2 3">
    <name type="scientific">Paraburkholderia silvatlantica</name>
    <dbReference type="NCBI Taxonomy" id="321895"/>
    <lineage>
        <taxon>Bacteria</taxon>
        <taxon>Pseudomonadati</taxon>
        <taxon>Pseudomonadota</taxon>
        <taxon>Betaproteobacteria</taxon>
        <taxon>Burkholderiales</taxon>
        <taxon>Burkholderiaceae</taxon>
        <taxon>Paraburkholderia</taxon>
    </lineage>
</organism>
<feature type="transmembrane region" description="Helical" evidence="1">
    <location>
        <begin position="12"/>
        <end position="31"/>
    </location>
</feature>
<proteinExistence type="predicted"/>
<name>A0A2V4TQH1_9BURK</name>
<dbReference type="InterPro" id="IPR007136">
    <property type="entry name" value="DUF347"/>
</dbReference>
<feature type="transmembrane region" description="Helical" evidence="1">
    <location>
        <begin position="152"/>
        <end position="174"/>
    </location>
</feature>
<keyword evidence="1" id="KW-0812">Transmembrane</keyword>
<evidence type="ECO:0000256" key="1">
    <source>
        <dbReference type="SAM" id="Phobius"/>
    </source>
</evidence>
<feature type="transmembrane region" description="Helical" evidence="1">
    <location>
        <begin position="67"/>
        <end position="87"/>
    </location>
</feature>